<name>A0A1B0GMC5_PHLPP</name>
<evidence type="ECO:0000313" key="4">
    <source>
        <dbReference type="Proteomes" id="UP000092462"/>
    </source>
</evidence>
<dbReference type="VEuPathDB" id="VectorBase:PPAI002302"/>
<evidence type="ECO:0000256" key="2">
    <source>
        <dbReference type="SAM" id="MobiDB-lite"/>
    </source>
</evidence>
<dbReference type="GO" id="GO:0005739">
    <property type="term" value="C:mitochondrion"/>
    <property type="evidence" value="ECO:0007669"/>
    <property type="project" value="TreeGrafter"/>
</dbReference>
<dbReference type="GO" id="GO:0005811">
    <property type="term" value="C:lipid droplet"/>
    <property type="evidence" value="ECO:0007669"/>
    <property type="project" value="TreeGrafter"/>
</dbReference>
<sequence length="353" mass="41033">MMSGFGWAKYPMINRMKDLRKDIPVTMMYGSRSWVDKASGESIKLSRIHSYVNLQVINGAGHHIYADRPEVFNRYVNDACAFCDDYLWNFFQFIIALSIDRNMEILLGIFLIIGIGICSGNDTSLTKTYNQPEDQYVNQKVHETVEKYNNQHEEEPENHENDLSYDFPQQHNQDQFHGGDNHYLTETYPTTGNQYPGHGQYPGFDQHLDYNQQFGYDQHPGNDQHLGFNQPFGYNQYPGHDQHPGFDNFPHQIHDNHGNHMPDYSPHVPSSLPYNFNQKMDHNQESKTDDTTFDTNEDEEEEYHQPDLYYYQNPFSPPIIPQMDFGLMGQPGFKGNLPLGVGRPVPPQTQPYY</sequence>
<dbReference type="EMBL" id="AJVK01024386">
    <property type="status" value="NOT_ANNOTATED_CDS"/>
    <property type="molecule type" value="Genomic_DNA"/>
</dbReference>
<dbReference type="AlphaFoldDB" id="A0A1B0GMC5"/>
<proteinExistence type="inferred from homology"/>
<dbReference type="VEuPathDB" id="VectorBase:PPAPM1_002706"/>
<dbReference type="PANTHER" id="PTHR42886:SF29">
    <property type="entry name" value="PUMMELIG, ISOFORM A"/>
    <property type="match status" value="1"/>
</dbReference>
<accession>A0A1B0GMC5</accession>
<dbReference type="SUPFAM" id="SSF53474">
    <property type="entry name" value="alpha/beta-Hydrolases"/>
    <property type="match status" value="1"/>
</dbReference>
<dbReference type="GO" id="GO:0042171">
    <property type="term" value="F:lysophosphatidic acid acyltransferase activity"/>
    <property type="evidence" value="ECO:0007669"/>
    <property type="project" value="TreeGrafter"/>
</dbReference>
<organism evidence="3 4">
    <name type="scientific">Phlebotomus papatasi</name>
    <name type="common">Sandfly</name>
    <dbReference type="NCBI Taxonomy" id="29031"/>
    <lineage>
        <taxon>Eukaryota</taxon>
        <taxon>Metazoa</taxon>
        <taxon>Ecdysozoa</taxon>
        <taxon>Arthropoda</taxon>
        <taxon>Hexapoda</taxon>
        <taxon>Insecta</taxon>
        <taxon>Pterygota</taxon>
        <taxon>Neoptera</taxon>
        <taxon>Endopterygota</taxon>
        <taxon>Diptera</taxon>
        <taxon>Nematocera</taxon>
        <taxon>Psychodoidea</taxon>
        <taxon>Psychodidae</taxon>
        <taxon>Phlebotomus</taxon>
        <taxon>Phlebotomus</taxon>
    </lineage>
</organism>
<dbReference type="Gene3D" id="3.40.50.1820">
    <property type="entry name" value="alpha/beta hydrolase"/>
    <property type="match status" value="1"/>
</dbReference>
<feature type="region of interest" description="Disordered" evidence="2">
    <location>
        <begin position="236"/>
        <end position="304"/>
    </location>
</feature>
<dbReference type="EnsemblMetazoa" id="PPAI002302-RA">
    <property type="protein sequence ID" value="PPAI002302-PA"/>
    <property type="gene ID" value="PPAI002302"/>
</dbReference>
<protein>
    <submittedName>
        <fullName evidence="3">Uncharacterized protein</fullName>
    </submittedName>
</protein>
<dbReference type="Proteomes" id="UP000092462">
    <property type="component" value="Unassembled WGS sequence"/>
</dbReference>
<dbReference type="GO" id="GO:0006654">
    <property type="term" value="P:phosphatidic acid biosynthetic process"/>
    <property type="evidence" value="ECO:0007669"/>
    <property type="project" value="TreeGrafter"/>
</dbReference>
<comment type="similarity">
    <text evidence="1">Belongs to the peptidase S33 family. ABHD4/ABHD5 subfamily.</text>
</comment>
<dbReference type="VEuPathDB" id="VectorBase:PPAPM1_011758"/>
<dbReference type="InterPro" id="IPR029058">
    <property type="entry name" value="AB_hydrolase_fold"/>
</dbReference>
<dbReference type="GO" id="GO:0052689">
    <property type="term" value="F:carboxylic ester hydrolase activity"/>
    <property type="evidence" value="ECO:0007669"/>
    <property type="project" value="TreeGrafter"/>
</dbReference>
<dbReference type="PANTHER" id="PTHR42886">
    <property type="entry name" value="RE40534P-RELATED"/>
    <property type="match status" value="1"/>
</dbReference>
<evidence type="ECO:0000256" key="1">
    <source>
        <dbReference type="ARBA" id="ARBA00038097"/>
    </source>
</evidence>
<feature type="compositionally biased region" description="Acidic residues" evidence="2">
    <location>
        <begin position="291"/>
        <end position="302"/>
    </location>
</feature>
<dbReference type="GO" id="GO:0055088">
    <property type="term" value="P:lipid homeostasis"/>
    <property type="evidence" value="ECO:0007669"/>
    <property type="project" value="TreeGrafter"/>
</dbReference>
<evidence type="ECO:0000313" key="3">
    <source>
        <dbReference type="EnsemblMetazoa" id="PPAI002302-PA"/>
    </source>
</evidence>
<keyword evidence="4" id="KW-1185">Reference proteome</keyword>
<feature type="compositionally biased region" description="Basic and acidic residues" evidence="2">
    <location>
        <begin position="279"/>
        <end position="290"/>
    </location>
</feature>
<reference evidence="3" key="1">
    <citation type="submission" date="2022-08" db="UniProtKB">
        <authorList>
            <consortium name="EnsemblMetazoa"/>
        </authorList>
    </citation>
    <scope>IDENTIFICATION</scope>
    <source>
        <strain evidence="3">Israel</strain>
    </source>
</reference>